<dbReference type="EMBL" id="JAVDTS010000004">
    <property type="protein sequence ID" value="MDR6838433.1"/>
    <property type="molecule type" value="Genomic_DNA"/>
</dbReference>
<gene>
    <name evidence="1" type="ORF">J2W88_002126</name>
    <name evidence="2" type="ORF">J2W93_003274</name>
</gene>
<dbReference type="EMBL" id="JAVDTL010000003">
    <property type="protein sequence ID" value="MDR6766851.1"/>
    <property type="molecule type" value="Genomic_DNA"/>
</dbReference>
<dbReference type="Proteomes" id="UP001253458">
    <property type="component" value="Unassembled WGS sequence"/>
</dbReference>
<keyword evidence="3" id="KW-1185">Reference proteome</keyword>
<evidence type="ECO:0000313" key="4">
    <source>
        <dbReference type="Proteomes" id="UP001253458"/>
    </source>
</evidence>
<accession>A0AAJ2BRZ2</accession>
<reference evidence="1 3" key="1">
    <citation type="submission" date="2023-07" db="EMBL/GenBank/DDBJ databases">
        <title>Sorghum-associated microbial communities from plants grown in Nebraska, USA.</title>
        <authorList>
            <person name="Schachtman D."/>
        </authorList>
    </citation>
    <scope>NUCLEOTIDE SEQUENCE</scope>
    <source>
        <strain evidence="2 3">BE105</strain>
        <strain evidence="1">BE69</strain>
    </source>
</reference>
<name>A0AAJ2BRZ2_ACIDE</name>
<evidence type="ECO:0000313" key="1">
    <source>
        <dbReference type="EMBL" id="MDR6766851.1"/>
    </source>
</evidence>
<proteinExistence type="predicted"/>
<comment type="caution">
    <text evidence="1">The sequence shown here is derived from an EMBL/GenBank/DDBJ whole genome shotgun (WGS) entry which is preliminary data.</text>
</comment>
<evidence type="ECO:0000313" key="2">
    <source>
        <dbReference type="EMBL" id="MDR6838433.1"/>
    </source>
</evidence>
<protein>
    <submittedName>
        <fullName evidence="1">Uncharacterized protein</fullName>
    </submittedName>
</protein>
<evidence type="ECO:0000313" key="3">
    <source>
        <dbReference type="Proteomes" id="UP001249076"/>
    </source>
</evidence>
<organism evidence="1 4">
    <name type="scientific">Acidovorax delafieldii</name>
    <name type="common">Pseudomonas delafieldii</name>
    <dbReference type="NCBI Taxonomy" id="47920"/>
    <lineage>
        <taxon>Bacteria</taxon>
        <taxon>Pseudomonadati</taxon>
        <taxon>Pseudomonadota</taxon>
        <taxon>Betaproteobacteria</taxon>
        <taxon>Burkholderiales</taxon>
        <taxon>Comamonadaceae</taxon>
        <taxon>Acidovorax</taxon>
    </lineage>
</organism>
<dbReference type="Proteomes" id="UP001249076">
    <property type="component" value="Unassembled WGS sequence"/>
</dbReference>
<dbReference type="AlphaFoldDB" id="A0AAJ2BRZ2"/>
<sequence length="40" mass="4361">MAVALRAVRVLLPWGVLTEPQGRAGKKGSFWEPFLLVPAV</sequence>